<dbReference type="GO" id="GO:0016740">
    <property type="term" value="F:transferase activity"/>
    <property type="evidence" value="ECO:0007669"/>
    <property type="project" value="UniProtKB-KW"/>
</dbReference>
<evidence type="ECO:0000256" key="12">
    <source>
        <dbReference type="PROSITE-ProRule" id="PRU00108"/>
    </source>
</evidence>
<proteinExistence type="inferred from homology"/>
<evidence type="ECO:0000256" key="4">
    <source>
        <dbReference type="ARBA" id="ARBA00022737"/>
    </source>
</evidence>
<feature type="compositionally biased region" description="Polar residues" evidence="15">
    <location>
        <begin position="1938"/>
        <end position="1957"/>
    </location>
</feature>
<evidence type="ECO:0000256" key="6">
    <source>
        <dbReference type="ARBA" id="ARBA00022833"/>
    </source>
</evidence>
<feature type="compositionally biased region" description="Low complexity" evidence="15">
    <location>
        <begin position="1217"/>
        <end position="1228"/>
    </location>
</feature>
<keyword evidence="5" id="KW-0802">TPR repeat</keyword>
<dbReference type="InterPro" id="IPR001356">
    <property type="entry name" value="HD"/>
</dbReference>
<dbReference type="Gene3D" id="1.25.40.1040">
    <property type="match status" value="1"/>
</dbReference>
<dbReference type="Gene3D" id="2.10.110.10">
    <property type="entry name" value="Cysteine Rich Protein"/>
    <property type="match status" value="2"/>
</dbReference>
<keyword evidence="18" id="KW-0808">Transferase</keyword>
<reference evidence="18 19" key="1">
    <citation type="submission" date="2014-07" db="EMBL/GenBank/DDBJ databases">
        <title>Genomic and transcriptomic analysis on Apis cerana provide comprehensive insights into honey bee biology.</title>
        <authorList>
            <person name="Diao Q."/>
            <person name="Sun L."/>
            <person name="Zheng H."/>
            <person name="Zheng H."/>
            <person name="Xu S."/>
            <person name="Wang S."/>
            <person name="Zeng Z."/>
            <person name="Hu F."/>
            <person name="Su S."/>
            <person name="Wu J."/>
        </authorList>
    </citation>
    <scope>NUCLEOTIDE SEQUENCE [LARGE SCALE GENOMIC DNA]</scope>
    <source>
        <tissue evidence="18">Pupae without intestine</tissue>
    </source>
</reference>
<dbReference type="InterPro" id="IPR019183">
    <property type="entry name" value="NAA25_NatB_aux_su"/>
</dbReference>
<dbReference type="InterPro" id="IPR009057">
    <property type="entry name" value="Homeodomain-like_sf"/>
</dbReference>
<dbReference type="Proteomes" id="UP000242457">
    <property type="component" value="Unassembled WGS sequence"/>
</dbReference>
<evidence type="ECO:0000256" key="15">
    <source>
        <dbReference type="SAM" id="MobiDB-lite"/>
    </source>
</evidence>
<evidence type="ECO:0000313" key="18">
    <source>
        <dbReference type="EMBL" id="PBC30774.1"/>
    </source>
</evidence>
<name>A0A2A3EH35_APICC</name>
<feature type="region of interest" description="Disordered" evidence="15">
    <location>
        <begin position="1923"/>
        <end position="1975"/>
    </location>
</feature>
<dbReference type="SMART" id="SM00389">
    <property type="entry name" value="HOX"/>
    <property type="match status" value="1"/>
</dbReference>
<dbReference type="FunFam" id="1.10.10.60:FF:000027">
    <property type="entry name" value="LIM/homeobox protein Lhx9"/>
    <property type="match status" value="1"/>
</dbReference>
<dbReference type="PROSITE" id="PS50023">
    <property type="entry name" value="LIM_DOMAIN_2"/>
    <property type="match status" value="2"/>
</dbReference>
<keyword evidence="4" id="KW-0677">Repeat</keyword>
<dbReference type="CDD" id="cd09379">
    <property type="entry name" value="LIM2_AWH"/>
    <property type="match status" value="1"/>
</dbReference>
<evidence type="ECO:0000256" key="13">
    <source>
        <dbReference type="PROSITE-ProRule" id="PRU00125"/>
    </source>
</evidence>
<keyword evidence="9 12" id="KW-0371">Homeobox</keyword>
<keyword evidence="8 12" id="KW-0238">DNA-binding</keyword>
<dbReference type="GO" id="GO:0046872">
    <property type="term" value="F:metal ion binding"/>
    <property type="evidence" value="ECO:0007669"/>
    <property type="project" value="UniProtKB-KW"/>
</dbReference>
<dbReference type="SMART" id="SM00132">
    <property type="entry name" value="LIM"/>
    <property type="match status" value="2"/>
</dbReference>
<evidence type="ECO:0000259" key="17">
    <source>
        <dbReference type="PROSITE" id="PS50071"/>
    </source>
</evidence>
<dbReference type="Gene3D" id="1.10.10.60">
    <property type="entry name" value="Homeodomain-like"/>
    <property type="match status" value="1"/>
</dbReference>
<feature type="domain" description="LIM zinc-binding" evidence="16">
    <location>
        <begin position="1744"/>
        <end position="1806"/>
    </location>
</feature>
<evidence type="ECO:0000256" key="5">
    <source>
        <dbReference type="ARBA" id="ARBA00022803"/>
    </source>
</evidence>
<keyword evidence="19" id="KW-1185">Reference proteome</keyword>
<keyword evidence="7 13" id="KW-0440">LIM domain</keyword>
<evidence type="ECO:0000256" key="7">
    <source>
        <dbReference type="ARBA" id="ARBA00023038"/>
    </source>
</evidence>
<dbReference type="SUPFAM" id="SSF48452">
    <property type="entry name" value="TPR-like"/>
    <property type="match status" value="1"/>
</dbReference>
<feature type="region of interest" description="Disordered" evidence="15">
    <location>
        <begin position="1889"/>
        <end position="1911"/>
    </location>
</feature>
<dbReference type="STRING" id="94128.A0A2A3EH35"/>
<dbReference type="OrthoDB" id="1874341at2759"/>
<dbReference type="CDD" id="cd00086">
    <property type="entry name" value="homeodomain"/>
    <property type="match status" value="1"/>
</dbReference>
<feature type="region of interest" description="Disordered" evidence="15">
    <location>
        <begin position="1807"/>
        <end position="1828"/>
    </location>
</feature>
<feature type="compositionally biased region" description="Polar residues" evidence="15">
    <location>
        <begin position="1896"/>
        <end position="1907"/>
    </location>
</feature>
<evidence type="ECO:0000256" key="10">
    <source>
        <dbReference type="ARBA" id="ARBA00023242"/>
    </source>
</evidence>
<evidence type="ECO:0000256" key="8">
    <source>
        <dbReference type="ARBA" id="ARBA00023125"/>
    </source>
</evidence>
<keyword evidence="10 12" id="KW-0539">Nucleus</keyword>
<feature type="region of interest" description="Disordered" evidence="15">
    <location>
        <begin position="1141"/>
        <end position="1236"/>
    </location>
</feature>
<comment type="similarity">
    <text evidence="2">Belongs to the MDM20/NAA25 family.</text>
</comment>
<keyword evidence="3 13" id="KW-0479">Metal-binding</keyword>
<dbReference type="PROSITE" id="PS00478">
    <property type="entry name" value="LIM_DOMAIN_1"/>
    <property type="match status" value="1"/>
</dbReference>
<feature type="domain" description="LIM zinc-binding" evidence="16">
    <location>
        <begin position="1683"/>
        <end position="1743"/>
    </location>
</feature>
<evidence type="ECO:0000256" key="3">
    <source>
        <dbReference type="ARBA" id="ARBA00022723"/>
    </source>
</evidence>
<dbReference type="PANTHER" id="PTHR22767">
    <property type="entry name" value="N-TERMINAL ACETYLTRANSFERASE-RELATED"/>
    <property type="match status" value="1"/>
</dbReference>
<dbReference type="Pfam" id="PF00412">
    <property type="entry name" value="LIM"/>
    <property type="match status" value="2"/>
</dbReference>
<feature type="domain" description="Homeobox" evidence="17">
    <location>
        <begin position="1825"/>
        <end position="1885"/>
    </location>
</feature>
<dbReference type="Pfam" id="PF00046">
    <property type="entry name" value="Homeodomain"/>
    <property type="match status" value="1"/>
</dbReference>
<dbReference type="SUPFAM" id="SSF48439">
    <property type="entry name" value="Protein prenylyltransferase"/>
    <property type="match status" value="1"/>
</dbReference>
<gene>
    <name evidence="18" type="ORF">APICC_09558</name>
</gene>
<dbReference type="PROSITE" id="PS50071">
    <property type="entry name" value="HOMEOBOX_2"/>
    <property type="match status" value="1"/>
</dbReference>
<evidence type="ECO:0000259" key="16">
    <source>
        <dbReference type="PROSITE" id="PS50023"/>
    </source>
</evidence>
<evidence type="ECO:0000256" key="11">
    <source>
        <dbReference type="ARBA" id="ARBA00029872"/>
    </source>
</evidence>
<dbReference type="GO" id="GO:0031416">
    <property type="term" value="C:NatB complex"/>
    <property type="evidence" value="ECO:0007669"/>
    <property type="project" value="TreeGrafter"/>
</dbReference>
<evidence type="ECO:0000256" key="2">
    <source>
        <dbReference type="ARBA" id="ARBA00006298"/>
    </source>
</evidence>
<dbReference type="GO" id="GO:0005634">
    <property type="term" value="C:nucleus"/>
    <property type="evidence" value="ECO:0007669"/>
    <property type="project" value="UniProtKB-SubCell"/>
</dbReference>
<dbReference type="InterPro" id="IPR011990">
    <property type="entry name" value="TPR-like_helical_dom_sf"/>
</dbReference>
<comment type="subcellular location">
    <subcellularLocation>
        <location evidence="1 12 14">Nucleus</location>
    </subcellularLocation>
</comment>
<evidence type="ECO:0000256" key="9">
    <source>
        <dbReference type="ARBA" id="ARBA00023155"/>
    </source>
</evidence>
<organism evidence="18 19">
    <name type="scientific">Apis cerana cerana</name>
    <name type="common">Oriental honeybee</name>
    <dbReference type="NCBI Taxonomy" id="94128"/>
    <lineage>
        <taxon>Eukaryota</taxon>
        <taxon>Metazoa</taxon>
        <taxon>Ecdysozoa</taxon>
        <taxon>Arthropoda</taxon>
        <taxon>Hexapoda</taxon>
        <taxon>Insecta</taxon>
        <taxon>Pterygota</taxon>
        <taxon>Neoptera</taxon>
        <taxon>Endopterygota</taxon>
        <taxon>Hymenoptera</taxon>
        <taxon>Apocrita</taxon>
        <taxon>Aculeata</taxon>
        <taxon>Apoidea</taxon>
        <taxon>Anthophila</taxon>
        <taxon>Apidae</taxon>
        <taxon>Apis</taxon>
    </lineage>
</organism>
<evidence type="ECO:0000256" key="14">
    <source>
        <dbReference type="RuleBase" id="RU000682"/>
    </source>
</evidence>
<dbReference type="InterPro" id="IPR001781">
    <property type="entry name" value="Znf_LIM"/>
</dbReference>
<evidence type="ECO:0000313" key="19">
    <source>
        <dbReference type="Proteomes" id="UP000242457"/>
    </source>
</evidence>
<dbReference type="SUPFAM" id="SSF46689">
    <property type="entry name" value="Homeodomain-like"/>
    <property type="match status" value="1"/>
</dbReference>
<dbReference type="Pfam" id="PF09797">
    <property type="entry name" value="NatB_MDM20"/>
    <property type="match status" value="1"/>
</dbReference>
<protein>
    <recommendedName>
        <fullName evidence="11">N-terminal acetyltransferase B complex subunit MDM20 homolog</fullName>
    </recommendedName>
</protein>
<dbReference type="PANTHER" id="PTHR22767:SF3">
    <property type="entry name" value="N-ALPHA-ACETYLTRANSFERASE 25, NATB AUXILIARY SUBUNIT"/>
    <property type="match status" value="1"/>
</dbReference>
<dbReference type="CDD" id="cd09369">
    <property type="entry name" value="LIM1_Lhx2_Lhx9"/>
    <property type="match status" value="1"/>
</dbReference>
<feature type="DNA-binding region" description="Homeobox" evidence="12">
    <location>
        <begin position="1827"/>
        <end position="1886"/>
    </location>
</feature>
<feature type="compositionally biased region" description="Polar residues" evidence="15">
    <location>
        <begin position="1156"/>
        <end position="1175"/>
    </location>
</feature>
<sequence length="1975" mass="227614">MASKIRVDNTVNERRLRPIYNWLDNGNNKKALQEADKVLKKQPSNQCARALKALALLRLGKENECQIIMDKVRSEIPCEDCTLQVMSICYRERHQPDKISEVYEAAVKVDPSNEELLTHLFMSYVRLGDYKKQQQTALALYKLKPKNPYYFWAVMSIVMQAIHVDEKLAKGVTLPLAERMVLKLIKEGKMEAEQEVQLYLMILELQGKSEEMLNVLSGPLASHLSSVSQHKAALLLKLERFSEAANAYKELISENVDNWTYYQDYLLAALKCQKPEECLNFFNKIITTSEKKFRGPYLAKFELLKLTQNDDVIENITEPIDLMYQYFSQFGEKICVVGDLRLYLHLLTSTGKQQLIQKIEEDVGVKSEGFPTTVQQMQKHIHLEQLRRICGFHCPPYVDINKQKQLVERLCKLYKKGNELCPIQDRLPTDFCPADSYILLATHLLHELWYNTNDAVYLYRAMELLECGLLSSPANFYIKILLVRIYLEAGLIGAADHVFTLLDVKHIQLDSLGYLHAPLLAPLGHLSLASITLDHTTKFFIANYKDSADHLTFAYKYGSFVKIQEFVELKERLENSFHFVMTTVDKMLLELSWCNSSTSLISTLDNMDIQLTEDSVRLNSLRDNRDLEVVPGWEPLAENGEDSRMQEETRICMLRLLAVRDLILKILAACVASDSSSLLIRFSNELKQLNNEQIPSILQKFELEGKKIKSCKMLVPMDAVERLSEAYYSEQLKTIARLAESLAQSRYPDLECIQMLQTSPCLQTIDIPEKRIPVSFKHFLLRASTCSESLAIISAICILCATQLQPKTSQKKNKKKCNKQITSLPLNDNDHNWKEVAILLEERIQNLDSVLSEFEKYQLHTGLNNDEDVCATIIKYGQDSLGQSCRSLKSRAQITLKLLSCDARLPATKTLQNTDRSYPPKSKIKLDEDWQSYCDEKIENKYFEERMQNEHNTMDANAGYYSFPKKDEIDQNWESFSPLEDFMENVNFRKKLETKEIRSKLKTPEKTRPNSWKHKDNEILSTTIPNNHSQTRQNVQNNMNDIKKDTTSHTIGSKTTGYKFKFSRSNYPKVDPRLTDPAVTNREKLISMEQEYYEEFPSKDIPEKSSKNYKFNWQRNANISDYTENLMDEISHKNPRFSRYNSKNEKFINSRKANDTSKNWNETNASRIRSRTCSPPINRRKRSRSFSKTFYEDLNQQEDQRNTENSEYMNNDEPRFSQNSNSNESVNEPKFVDRGVDKDSLSDLQNVCTSTERLFSSRTTIVDPLSDTGNTRVSFWEFIPLDDIDDQKCEKITEQESKRTGFLHQQVRLSNENYSSTKRSPNNFIRGRTEVQKDIRKIPEENFPNFKLYEKEFPKRLNTEKTALLNSFQNERYNDRSNTTETKFMNSNLERQRIMYSNIPIKMKIVNTSKNQERCNYESKSQTKIGSRFNFGWTNKTNRYLKRPVSAPKPEIIEDKKKRMINMQNDAYKQKLKANIMERTAACLKRKLDKTKIKEDLTILNQQIIQKKIKSEQSASKLPVRIGKRLRSKNPIVRNRINEAMYSTKQENKEIEMKEFNDTCQLNNIRSRTKPKLRPSVIIDEGMNVTETSKNLPLIEKMQSIVNDCRIGVKANFNEDLKNVKSTMIKDHDIKKDAKSLNEEDKNVETEVEDMTSDGVCDGTGTNLAAPETTGGLIGPEMPANVMECGGCGERVRERTVLCVGGRTWHSRCLRCFACARPLHDQHSCFLKGMRLYCRHDYALTFGAKCAKCGRSVGAGDWVRRARERVYHLACFACDACSRQLSTGEQFALLDARLLCKAHYLDVVEGNNTSSDEGGDSESGHKSGNKAKRVRTTFTEEQLSVLQANFQLDSNPDGQDLERIAHVTGLSKRVTQVWFQNSRARQKKHLHTGKMKGQHVHQSPPNSNASTGDFGRHINLHLTYSFQHQQQHHHGQQPPQLSPATCKSPTPSIYHNHGSEQSMDELSQDSMMLSMPNEV</sequence>
<accession>A0A2A3EH35</accession>
<feature type="compositionally biased region" description="Basic and acidic residues" evidence="15">
    <location>
        <begin position="1142"/>
        <end position="1155"/>
    </location>
</feature>
<dbReference type="GO" id="GO:0003677">
    <property type="term" value="F:DNA binding"/>
    <property type="evidence" value="ECO:0007669"/>
    <property type="project" value="UniProtKB-UniRule"/>
</dbReference>
<keyword evidence="6 13" id="KW-0862">Zinc</keyword>
<dbReference type="SUPFAM" id="SSF57716">
    <property type="entry name" value="Glucocorticoid receptor-like (DNA-binding domain)"/>
    <property type="match status" value="2"/>
</dbReference>
<evidence type="ECO:0000256" key="1">
    <source>
        <dbReference type="ARBA" id="ARBA00004123"/>
    </source>
</evidence>
<dbReference type="EMBL" id="KZ288254">
    <property type="protein sequence ID" value="PBC30774.1"/>
    <property type="molecule type" value="Genomic_DNA"/>
</dbReference>